<reference evidence="2 3" key="1">
    <citation type="submission" date="2019-05" db="EMBL/GenBank/DDBJ databases">
        <title>Another draft genome of Portunus trituberculatus and its Hox gene families provides insights of decapod evolution.</title>
        <authorList>
            <person name="Jeong J.-H."/>
            <person name="Song I."/>
            <person name="Kim S."/>
            <person name="Choi T."/>
            <person name="Kim D."/>
            <person name="Ryu S."/>
            <person name="Kim W."/>
        </authorList>
    </citation>
    <scope>NUCLEOTIDE SEQUENCE [LARGE SCALE GENOMIC DNA]</scope>
    <source>
        <tissue evidence="2">Muscle</tissue>
    </source>
</reference>
<keyword evidence="3" id="KW-1185">Reference proteome</keyword>
<evidence type="ECO:0000256" key="1">
    <source>
        <dbReference type="SAM" id="MobiDB-lite"/>
    </source>
</evidence>
<feature type="region of interest" description="Disordered" evidence="1">
    <location>
        <begin position="22"/>
        <end position="47"/>
    </location>
</feature>
<dbReference type="EMBL" id="VSRR010010511">
    <property type="protein sequence ID" value="MPC51923.1"/>
    <property type="molecule type" value="Genomic_DNA"/>
</dbReference>
<evidence type="ECO:0000313" key="3">
    <source>
        <dbReference type="Proteomes" id="UP000324222"/>
    </source>
</evidence>
<comment type="caution">
    <text evidence="2">The sequence shown here is derived from an EMBL/GenBank/DDBJ whole genome shotgun (WGS) entry which is preliminary data.</text>
</comment>
<dbReference type="Proteomes" id="UP000324222">
    <property type="component" value="Unassembled WGS sequence"/>
</dbReference>
<feature type="compositionally biased region" description="Basic and acidic residues" evidence="1">
    <location>
        <begin position="23"/>
        <end position="32"/>
    </location>
</feature>
<name>A0A5B7G3X0_PORTR</name>
<accession>A0A5B7G3X0</accession>
<protein>
    <submittedName>
        <fullName evidence="2">Uncharacterized protein</fullName>
    </submittedName>
</protein>
<organism evidence="2 3">
    <name type="scientific">Portunus trituberculatus</name>
    <name type="common">Swimming crab</name>
    <name type="synonym">Neptunus trituberculatus</name>
    <dbReference type="NCBI Taxonomy" id="210409"/>
    <lineage>
        <taxon>Eukaryota</taxon>
        <taxon>Metazoa</taxon>
        <taxon>Ecdysozoa</taxon>
        <taxon>Arthropoda</taxon>
        <taxon>Crustacea</taxon>
        <taxon>Multicrustacea</taxon>
        <taxon>Malacostraca</taxon>
        <taxon>Eumalacostraca</taxon>
        <taxon>Eucarida</taxon>
        <taxon>Decapoda</taxon>
        <taxon>Pleocyemata</taxon>
        <taxon>Brachyura</taxon>
        <taxon>Eubrachyura</taxon>
        <taxon>Portunoidea</taxon>
        <taxon>Portunidae</taxon>
        <taxon>Portuninae</taxon>
        <taxon>Portunus</taxon>
    </lineage>
</organism>
<proteinExistence type="predicted"/>
<gene>
    <name evidence="2" type="ORF">E2C01_045780</name>
</gene>
<sequence>MEAISWQEVALTLLKNLGFSSRSARDRGEEPANHSQAAVFSPSPGKFKPRKFTKIGCGRSKIPGRPLWLGRAGSDNKPQHLVVVEVQPSNCQNAVKHGLVALDNRATTPGPDDCWGPNGQDGCLSSTVCPTAGSAESEQGTFSSSIPVLDE</sequence>
<evidence type="ECO:0000313" key="2">
    <source>
        <dbReference type="EMBL" id="MPC51923.1"/>
    </source>
</evidence>
<dbReference type="AlphaFoldDB" id="A0A5B7G3X0"/>